<dbReference type="PANTHER" id="PTHR21257">
    <property type="entry name" value="DELTA(14)-STEROL REDUCTASE"/>
    <property type="match status" value="1"/>
</dbReference>
<dbReference type="InterPro" id="IPR001171">
    <property type="entry name" value="ERG24_DHCR-like"/>
</dbReference>
<feature type="transmembrane region" description="Helical" evidence="11">
    <location>
        <begin position="439"/>
        <end position="457"/>
    </location>
</feature>
<keyword evidence="6" id="KW-0238">DNA-binding</keyword>
<sequence length="636" mass="72905">MERRGSRGVTSRRVATKSPTRNKSPSRKSPSRKSPVRKSPVRKSPVRKSPVRKSPARKAEPSVKEEAAGKRGSRARAKNVASQPTKLSPKIELQKVSLSPIKHEKGSSSIQTKTTTTTTSSSVKVSQITGESDEEIKRFVANKLSAANEKLDSLRYTPTPSELSRVSQSRSMSRSVLDEDEYSDRETEPIHEEDRNKYNYRLEPKKPSVWTGLAVFASILLISAVGFYLTFSCKKNRCDFSFARLERLKSIEAYCNLQASIRYMGYFWAIFLLSALPIGRSVPLRNDRLNLSYNFNGIVVALIVGIGIAVAEYLKYPCVSFIYSNHQQFCFISILYALVVAFWRYVIITRNAPSYEWNPYAKSGSFWIDYFIGREINARWLHFDIKLIHHHAAVIGTLLWSGLFFYINIKNNSVPSDFGNSTVTETIAIAYNNIRYDPVALCTSSLVFLYALDLLIFEHHITSSFFLQGEGVGAFLLLREALFPFLISLIAKYTWEHKIAGMPNWALFAMIVVFAIGWFLKRASNKIKYEFRVDPSNRKFYDAETIATFQQRRLLVSSYWGFVRQPNHLGEIILHLSLLTPLIWSFAWPPFIAILIIIIHLILRGKQLSNRNFNRYNSHWTRYCQRVKYILIPKVF</sequence>
<dbReference type="GO" id="GO:0005637">
    <property type="term" value="C:nuclear inner membrane"/>
    <property type="evidence" value="ECO:0007669"/>
    <property type="project" value="UniProtKB-SubCell"/>
</dbReference>
<feature type="compositionally biased region" description="Low complexity" evidence="10">
    <location>
        <begin position="161"/>
        <end position="175"/>
    </location>
</feature>
<comment type="similarity">
    <text evidence="2">Belongs to the ERG4/ERG24 family.</text>
</comment>
<feature type="transmembrane region" description="Helical" evidence="11">
    <location>
        <begin position="209"/>
        <end position="231"/>
    </location>
</feature>
<dbReference type="Pfam" id="PF01222">
    <property type="entry name" value="ERG4_ERG24"/>
    <property type="match status" value="1"/>
</dbReference>
<evidence type="ECO:0000256" key="9">
    <source>
        <dbReference type="ARBA" id="ARBA00023242"/>
    </source>
</evidence>
<feature type="compositionally biased region" description="Basic and acidic residues" evidence="10">
    <location>
        <begin position="57"/>
        <end position="69"/>
    </location>
</feature>
<feature type="transmembrane region" description="Helical" evidence="11">
    <location>
        <begin position="388"/>
        <end position="407"/>
    </location>
</feature>
<keyword evidence="8 12" id="KW-0675">Receptor</keyword>
<evidence type="ECO:0000256" key="5">
    <source>
        <dbReference type="ARBA" id="ARBA00022989"/>
    </source>
</evidence>
<comment type="subcellular location">
    <subcellularLocation>
        <location evidence="1">Nucleus inner membrane</location>
        <topology evidence="1">Multi-pass membrane protein</topology>
    </subcellularLocation>
</comment>
<keyword evidence="7 11" id="KW-0472">Membrane</keyword>
<dbReference type="GO" id="GO:0050613">
    <property type="term" value="F:Delta14-sterol reductase activity"/>
    <property type="evidence" value="ECO:0007669"/>
    <property type="project" value="TreeGrafter"/>
</dbReference>
<comment type="caution">
    <text evidence="12">The sequence shown here is derived from an EMBL/GenBank/DDBJ whole genome shotgun (WGS) entry which is preliminary data.</text>
</comment>
<accession>A0A9Q0N9M4</accession>
<evidence type="ECO:0000256" key="10">
    <source>
        <dbReference type="SAM" id="MobiDB-lite"/>
    </source>
</evidence>
<keyword evidence="9" id="KW-0539">Nucleus</keyword>
<dbReference type="EMBL" id="WJQU01000001">
    <property type="protein sequence ID" value="KAJ6645466.1"/>
    <property type="molecule type" value="Genomic_DNA"/>
</dbReference>
<feature type="transmembrane region" description="Helical" evidence="11">
    <location>
        <begin position="266"/>
        <end position="283"/>
    </location>
</feature>
<dbReference type="Proteomes" id="UP001151699">
    <property type="component" value="Chromosome A"/>
</dbReference>
<dbReference type="GO" id="GO:0005789">
    <property type="term" value="C:endoplasmic reticulum membrane"/>
    <property type="evidence" value="ECO:0007669"/>
    <property type="project" value="TreeGrafter"/>
</dbReference>
<organism evidence="12 13">
    <name type="scientific">Pseudolycoriella hygida</name>
    <dbReference type="NCBI Taxonomy" id="35572"/>
    <lineage>
        <taxon>Eukaryota</taxon>
        <taxon>Metazoa</taxon>
        <taxon>Ecdysozoa</taxon>
        <taxon>Arthropoda</taxon>
        <taxon>Hexapoda</taxon>
        <taxon>Insecta</taxon>
        <taxon>Pterygota</taxon>
        <taxon>Neoptera</taxon>
        <taxon>Endopterygota</taxon>
        <taxon>Diptera</taxon>
        <taxon>Nematocera</taxon>
        <taxon>Sciaroidea</taxon>
        <taxon>Sciaridae</taxon>
        <taxon>Pseudolycoriella</taxon>
    </lineage>
</organism>
<feature type="compositionally biased region" description="Basic residues" evidence="10">
    <location>
        <begin position="24"/>
        <end position="56"/>
    </location>
</feature>
<feature type="transmembrane region" description="Helical" evidence="11">
    <location>
        <begin position="328"/>
        <end position="347"/>
    </location>
</feature>
<feature type="transmembrane region" description="Helical" evidence="11">
    <location>
        <begin position="582"/>
        <end position="603"/>
    </location>
</feature>
<feature type="compositionally biased region" description="Low complexity" evidence="10">
    <location>
        <begin position="107"/>
        <end position="121"/>
    </location>
</feature>
<evidence type="ECO:0000256" key="11">
    <source>
        <dbReference type="SAM" id="Phobius"/>
    </source>
</evidence>
<keyword evidence="3" id="KW-0597">Phosphoprotein</keyword>
<feature type="transmembrane region" description="Helical" evidence="11">
    <location>
        <begin position="295"/>
        <end position="316"/>
    </location>
</feature>
<feature type="compositionally biased region" description="Low complexity" evidence="10">
    <location>
        <begin position="7"/>
        <end position="23"/>
    </location>
</feature>
<evidence type="ECO:0000313" key="13">
    <source>
        <dbReference type="Proteomes" id="UP001151699"/>
    </source>
</evidence>
<evidence type="ECO:0000256" key="4">
    <source>
        <dbReference type="ARBA" id="ARBA00022692"/>
    </source>
</evidence>
<proteinExistence type="inferred from homology"/>
<evidence type="ECO:0000256" key="7">
    <source>
        <dbReference type="ARBA" id="ARBA00023136"/>
    </source>
</evidence>
<reference evidence="12" key="1">
    <citation type="submission" date="2022-07" db="EMBL/GenBank/DDBJ databases">
        <authorList>
            <person name="Trinca V."/>
            <person name="Uliana J.V.C."/>
            <person name="Torres T.T."/>
            <person name="Ward R.J."/>
            <person name="Monesi N."/>
        </authorList>
    </citation>
    <scope>NUCLEOTIDE SEQUENCE</scope>
    <source>
        <strain evidence="12">HSMRA1968</strain>
        <tissue evidence="12">Whole embryos</tissue>
    </source>
</reference>
<feature type="transmembrane region" description="Helical" evidence="11">
    <location>
        <begin position="472"/>
        <end position="491"/>
    </location>
</feature>
<evidence type="ECO:0000256" key="6">
    <source>
        <dbReference type="ARBA" id="ARBA00023125"/>
    </source>
</evidence>
<gene>
    <name evidence="12" type="primary">LBR</name>
    <name evidence="12" type="ORF">Bhyg_00672</name>
</gene>
<evidence type="ECO:0000256" key="3">
    <source>
        <dbReference type="ARBA" id="ARBA00022553"/>
    </source>
</evidence>
<dbReference type="OrthoDB" id="5326588at2759"/>
<feature type="region of interest" description="Disordered" evidence="10">
    <location>
        <begin position="1"/>
        <end position="121"/>
    </location>
</feature>
<dbReference type="PANTHER" id="PTHR21257:SF55">
    <property type="entry name" value="DELTA(14)-STEROL REDUCTASE LBR"/>
    <property type="match status" value="1"/>
</dbReference>
<feature type="transmembrane region" description="Helical" evidence="11">
    <location>
        <begin position="503"/>
        <end position="520"/>
    </location>
</feature>
<keyword evidence="4 11" id="KW-0812">Transmembrane</keyword>
<dbReference type="GO" id="GO:0003677">
    <property type="term" value="F:DNA binding"/>
    <property type="evidence" value="ECO:0007669"/>
    <property type="project" value="UniProtKB-KW"/>
</dbReference>
<dbReference type="Gene3D" id="1.20.120.1630">
    <property type="match status" value="1"/>
</dbReference>
<keyword evidence="13" id="KW-1185">Reference proteome</keyword>
<evidence type="ECO:0000313" key="12">
    <source>
        <dbReference type="EMBL" id="KAJ6645466.1"/>
    </source>
</evidence>
<evidence type="ECO:0000256" key="8">
    <source>
        <dbReference type="ARBA" id="ARBA00023170"/>
    </source>
</evidence>
<protein>
    <submittedName>
        <fullName evidence="12">Lamin-B receptor</fullName>
    </submittedName>
</protein>
<dbReference type="AlphaFoldDB" id="A0A9Q0N9M4"/>
<keyword evidence="5 11" id="KW-1133">Transmembrane helix</keyword>
<name>A0A9Q0N9M4_9DIPT</name>
<dbReference type="GO" id="GO:0006695">
    <property type="term" value="P:cholesterol biosynthetic process"/>
    <property type="evidence" value="ECO:0007669"/>
    <property type="project" value="TreeGrafter"/>
</dbReference>
<evidence type="ECO:0000256" key="2">
    <source>
        <dbReference type="ARBA" id="ARBA00005402"/>
    </source>
</evidence>
<evidence type="ECO:0000256" key="1">
    <source>
        <dbReference type="ARBA" id="ARBA00004473"/>
    </source>
</evidence>
<feature type="region of interest" description="Disordered" evidence="10">
    <location>
        <begin position="158"/>
        <end position="190"/>
    </location>
</feature>